<dbReference type="PANTHER" id="PTHR40065:SF3">
    <property type="entry name" value="RNA-BINDING PROTEIN YHBY"/>
    <property type="match status" value="1"/>
</dbReference>
<evidence type="ECO:0000259" key="3">
    <source>
        <dbReference type="PROSITE" id="PS51295"/>
    </source>
</evidence>
<protein>
    <submittedName>
        <fullName evidence="4">RNA-binding protein</fullName>
    </submittedName>
</protein>
<keyword evidence="1 2" id="KW-0694">RNA-binding</keyword>
<dbReference type="NCBIfam" id="TIGR00253">
    <property type="entry name" value="RNA_bind_YhbY"/>
    <property type="match status" value="1"/>
</dbReference>
<evidence type="ECO:0000256" key="1">
    <source>
        <dbReference type="ARBA" id="ARBA00022884"/>
    </source>
</evidence>
<evidence type="ECO:0000256" key="2">
    <source>
        <dbReference type="PROSITE-ProRule" id="PRU00626"/>
    </source>
</evidence>
<comment type="caution">
    <text evidence="4">The sequence shown here is derived from an EMBL/GenBank/DDBJ whole genome shotgun (WGS) entry which is preliminary data.</text>
</comment>
<dbReference type="AlphaFoldDB" id="A0A840UWH8"/>
<dbReference type="SUPFAM" id="SSF75471">
    <property type="entry name" value="YhbY-like"/>
    <property type="match status" value="1"/>
</dbReference>
<keyword evidence="5" id="KW-1185">Reference proteome</keyword>
<dbReference type="InterPro" id="IPR035920">
    <property type="entry name" value="YhbY-like_sf"/>
</dbReference>
<reference evidence="4 5" key="1">
    <citation type="submission" date="2020-08" db="EMBL/GenBank/DDBJ databases">
        <title>Genomic Encyclopedia of Type Strains, Phase IV (KMG-IV): sequencing the most valuable type-strain genomes for metagenomic binning, comparative biology and taxonomic classification.</title>
        <authorList>
            <person name="Goeker M."/>
        </authorList>
    </citation>
    <scope>NUCLEOTIDE SEQUENCE [LARGE SCALE GENOMIC DNA]</scope>
    <source>
        <strain evidence="4 5">DSM 28570</strain>
    </source>
</reference>
<dbReference type="Gene3D" id="3.30.110.60">
    <property type="entry name" value="YhbY-like"/>
    <property type="match status" value="1"/>
</dbReference>
<evidence type="ECO:0000313" key="4">
    <source>
        <dbReference type="EMBL" id="MBB5347774.1"/>
    </source>
</evidence>
<dbReference type="RefSeq" id="WP_205240165.1">
    <property type="nucleotide sequence ID" value="NZ_JACHEO010000006.1"/>
</dbReference>
<dbReference type="Proteomes" id="UP000539642">
    <property type="component" value="Unassembled WGS sequence"/>
</dbReference>
<sequence length="111" mass="12253">MNEITEQYASILTPRQKKFLKGLGHDLPPVILVGKEGMSDRLIGATDLELTRHELVKIKIGNNSGLEKHETASSLAAATQSTLVQLIGKTVLLYRKNPERPKEKQLVLPKG</sequence>
<dbReference type="SMART" id="SM01103">
    <property type="entry name" value="CRS1_YhbY"/>
    <property type="match status" value="1"/>
</dbReference>
<organism evidence="4 5">
    <name type="scientific">Desulfoprunum benzoelyticum</name>
    <dbReference type="NCBI Taxonomy" id="1506996"/>
    <lineage>
        <taxon>Bacteria</taxon>
        <taxon>Pseudomonadati</taxon>
        <taxon>Thermodesulfobacteriota</taxon>
        <taxon>Desulfobulbia</taxon>
        <taxon>Desulfobulbales</taxon>
        <taxon>Desulfobulbaceae</taxon>
        <taxon>Desulfoprunum</taxon>
    </lineage>
</organism>
<dbReference type="PROSITE" id="PS51295">
    <property type="entry name" value="CRM"/>
    <property type="match status" value="1"/>
</dbReference>
<dbReference type="InterPro" id="IPR001890">
    <property type="entry name" value="RNA-binding_CRM"/>
</dbReference>
<dbReference type="EMBL" id="JACHEO010000006">
    <property type="protein sequence ID" value="MBB5347774.1"/>
    <property type="molecule type" value="Genomic_DNA"/>
</dbReference>
<evidence type="ECO:0000313" key="5">
    <source>
        <dbReference type="Proteomes" id="UP000539642"/>
    </source>
</evidence>
<gene>
    <name evidence="4" type="ORF">HNQ81_001498</name>
</gene>
<dbReference type="PANTHER" id="PTHR40065">
    <property type="entry name" value="RNA-BINDING PROTEIN YHBY"/>
    <property type="match status" value="1"/>
</dbReference>
<dbReference type="InterPro" id="IPR017924">
    <property type="entry name" value="RNA-binding_YhbY"/>
</dbReference>
<dbReference type="Pfam" id="PF01985">
    <property type="entry name" value="CRS1_YhbY"/>
    <property type="match status" value="1"/>
</dbReference>
<dbReference type="GO" id="GO:0003723">
    <property type="term" value="F:RNA binding"/>
    <property type="evidence" value="ECO:0007669"/>
    <property type="project" value="UniProtKB-UniRule"/>
</dbReference>
<proteinExistence type="predicted"/>
<accession>A0A840UWH8</accession>
<name>A0A840UWH8_9BACT</name>
<feature type="domain" description="CRM" evidence="3">
    <location>
        <begin position="10"/>
        <end position="106"/>
    </location>
</feature>
<dbReference type="InterPro" id="IPR051925">
    <property type="entry name" value="RNA-binding_domain"/>
</dbReference>